<accession>A0A7T1T907</accession>
<proteinExistence type="predicted"/>
<feature type="region of interest" description="Disordered" evidence="1">
    <location>
        <begin position="1"/>
        <end position="33"/>
    </location>
</feature>
<reference evidence="4" key="1">
    <citation type="submission" date="2020-02" db="EMBL/GenBank/DDBJ databases">
        <title>Streptomyces sp. ASO4wet.</title>
        <authorList>
            <person name="Risdian C."/>
            <person name="Landwehr W."/>
            <person name="Schupp P."/>
            <person name="Wink J."/>
        </authorList>
    </citation>
    <scope>NUCLEOTIDE SEQUENCE [LARGE SCALE GENOMIC DNA]</scope>
    <source>
        <strain evidence="4">ASO4wet</strain>
    </source>
</reference>
<evidence type="ECO:0000256" key="1">
    <source>
        <dbReference type="SAM" id="MobiDB-lite"/>
    </source>
</evidence>
<evidence type="ECO:0000313" key="4">
    <source>
        <dbReference type="Proteomes" id="UP000595046"/>
    </source>
</evidence>
<evidence type="ECO:0000256" key="2">
    <source>
        <dbReference type="SAM" id="Phobius"/>
    </source>
</evidence>
<dbReference type="AlphaFoldDB" id="A0A7T1T907"/>
<name>A0A7T1T907_9ACTN</name>
<feature type="transmembrane region" description="Helical" evidence="2">
    <location>
        <begin position="84"/>
        <end position="111"/>
    </location>
</feature>
<dbReference type="KEGG" id="sbat:G4Z16_21825"/>
<dbReference type="RefSeq" id="WP_197352393.1">
    <property type="nucleotide sequence ID" value="NZ_CP048882.1"/>
</dbReference>
<keyword evidence="2" id="KW-0812">Transmembrane</keyword>
<evidence type="ECO:0000313" key="3">
    <source>
        <dbReference type="EMBL" id="QPP08602.1"/>
    </source>
</evidence>
<dbReference type="Proteomes" id="UP000595046">
    <property type="component" value="Chromosome"/>
</dbReference>
<feature type="compositionally biased region" description="Gly residues" evidence="1">
    <location>
        <begin position="13"/>
        <end position="23"/>
    </location>
</feature>
<protein>
    <submittedName>
        <fullName evidence="3">DUF4190 domain-containing protein</fullName>
    </submittedName>
</protein>
<organism evidence="3 4">
    <name type="scientific">Streptomyces bathyalis</name>
    <dbReference type="NCBI Taxonomy" id="2710756"/>
    <lineage>
        <taxon>Bacteria</taxon>
        <taxon>Bacillati</taxon>
        <taxon>Actinomycetota</taxon>
        <taxon>Actinomycetes</taxon>
        <taxon>Kitasatosporales</taxon>
        <taxon>Streptomycetaceae</taxon>
        <taxon>Streptomyces</taxon>
    </lineage>
</organism>
<keyword evidence="4" id="KW-1185">Reference proteome</keyword>
<dbReference type="EMBL" id="CP048882">
    <property type="protein sequence ID" value="QPP08602.1"/>
    <property type="molecule type" value="Genomic_DNA"/>
</dbReference>
<sequence length="145" mass="14936">MTSPQSWGQAHQGHGGAGPGYGEEGWEPARPPRNGMGTAALTLGLIGALLFWTILGGVVLGLLALIFGIVGFRRGKRGEATNGTLAMVGAVIGALALIGSSVILALAVSLVGSGDYQEFQDCTEKAATTAEQQECQQDFIDSFSQ</sequence>
<feature type="transmembrane region" description="Helical" evidence="2">
    <location>
        <begin position="39"/>
        <end position="72"/>
    </location>
</feature>
<gene>
    <name evidence="3" type="ORF">G4Z16_21825</name>
</gene>
<keyword evidence="2" id="KW-1133">Transmembrane helix</keyword>
<keyword evidence="2" id="KW-0472">Membrane</keyword>